<keyword evidence="2" id="KW-1185">Reference proteome</keyword>
<organism evidence="1 2">
    <name type="scientific">Lithospermum erythrorhizon</name>
    <name type="common">Purple gromwell</name>
    <name type="synonym">Lithospermum officinale var. erythrorhizon</name>
    <dbReference type="NCBI Taxonomy" id="34254"/>
    <lineage>
        <taxon>Eukaryota</taxon>
        <taxon>Viridiplantae</taxon>
        <taxon>Streptophyta</taxon>
        <taxon>Embryophyta</taxon>
        <taxon>Tracheophyta</taxon>
        <taxon>Spermatophyta</taxon>
        <taxon>Magnoliopsida</taxon>
        <taxon>eudicotyledons</taxon>
        <taxon>Gunneridae</taxon>
        <taxon>Pentapetalae</taxon>
        <taxon>asterids</taxon>
        <taxon>lamiids</taxon>
        <taxon>Boraginales</taxon>
        <taxon>Boraginaceae</taxon>
        <taxon>Boraginoideae</taxon>
        <taxon>Lithospermeae</taxon>
        <taxon>Lithospermum</taxon>
    </lineage>
</organism>
<proteinExistence type="predicted"/>
<dbReference type="AlphaFoldDB" id="A0AAV3S1D7"/>
<evidence type="ECO:0000313" key="1">
    <source>
        <dbReference type="EMBL" id="GAA0186970.1"/>
    </source>
</evidence>
<name>A0AAV3S1D7_LITER</name>
<gene>
    <name evidence="1" type="ORF">LIER_34258</name>
</gene>
<evidence type="ECO:0000313" key="2">
    <source>
        <dbReference type="Proteomes" id="UP001454036"/>
    </source>
</evidence>
<reference evidence="1 2" key="1">
    <citation type="submission" date="2024-01" db="EMBL/GenBank/DDBJ databases">
        <title>The complete chloroplast genome sequence of Lithospermum erythrorhizon: insights into the phylogenetic relationship among Boraginaceae species and the maternal lineages of purple gromwells.</title>
        <authorList>
            <person name="Okada T."/>
            <person name="Watanabe K."/>
        </authorList>
    </citation>
    <scope>NUCLEOTIDE SEQUENCE [LARGE SCALE GENOMIC DNA]</scope>
</reference>
<accession>A0AAV3S1D7</accession>
<sequence length="81" mass="8899">MFTIFFWHVVISEGDNEALRDVWNHLGSPGAPLGLSLPLGCLPPPCTHGMTPYVLHDLNRLGSLPTTFQVPAYSSRNLLVL</sequence>
<comment type="caution">
    <text evidence="1">The sequence shown here is derived from an EMBL/GenBank/DDBJ whole genome shotgun (WGS) entry which is preliminary data.</text>
</comment>
<dbReference type="EMBL" id="BAABME010014210">
    <property type="protein sequence ID" value="GAA0186970.1"/>
    <property type="molecule type" value="Genomic_DNA"/>
</dbReference>
<dbReference type="Proteomes" id="UP001454036">
    <property type="component" value="Unassembled WGS sequence"/>
</dbReference>
<protein>
    <submittedName>
        <fullName evidence="1">Uncharacterized protein</fullName>
    </submittedName>
</protein>